<accession>A0A7C3VKL8</accession>
<dbReference type="GO" id="GO:0000270">
    <property type="term" value="P:peptidoglycan metabolic process"/>
    <property type="evidence" value="ECO:0007669"/>
    <property type="project" value="TreeGrafter"/>
</dbReference>
<evidence type="ECO:0000256" key="1">
    <source>
        <dbReference type="ARBA" id="ARBA00006096"/>
    </source>
</evidence>
<keyword evidence="4" id="KW-0121">Carboxypeptidase</keyword>
<sequence>MWELFSSGLLSVWLDAVGVETTVTDAWDRFSGAATPGLAVVGTKEPAIDAIVQNYLQQLTAKGLLREEQGIWIQTGYQLLTSNQGTTPMPAASLTKVATSLAALSAWELDHQFETLVGTSGTVVDGVLQGDLVVTGGGDPLFVWEDAISLGLNLQQLGIRRISGNLVIAGNFTMNYQPDSRASGELLRLAWNEAKWTEDVARAHSRLGGNKPNLEVTGQVVVAAAPTEPKLLVRHLSLPLAQILKRMNVYSNNFIAETLADGLGGAQVVRTSAAKAALVPVAEILLVNGSGLGVDNRISPRAACAMFMAIQRYLLDKRDSGGGVYTIGDLFPISGRDRGTLEERRVPKGATVKTGSLWNVSGLAGALPTEKGLIWFAIVNGGDYLEGFRAAQDDLLHQFVKEWGARAELPSILTPQAKPQPQLRPGEKTGGRGDQETGGPGDGGTG</sequence>
<proteinExistence type="inferred from homology"/>
<dbReference type="GO" id="GO:0004185">
    <property type="term" value="F:serine-type carboxypeptidase activity"/>
    <property type="evidence" value="ECO:0007669"/>
    <property type="project" value="InterPro"/>
</dbReference>
<dbReference type="AlphaFoldDB" id="A0A7C3VKL8"/>
<feature type="compositionally biased region" description="Basic and acidic residues" evidence="3">
    <location>
        <begin position="425"/>
        <end position="435"/>
    </location>
</feature>
<comment type="caution">
    <text evidence="4">The sequence shown here is derived from an EMBL/GenBank/DDBJ whole genome shotgun (WGS) entry which is preliminary data.</text>
</comment>
<dbReference type="Gene3D" id="3.50.80.20">
    <property type="entry name" value="D-Ala-D-Ala carboxypeptidase C, peptidase S13"/>
    <property type="match status" value="1"/>
</dbReference>
<dbReference type="GO" id="GO:0006508">
    <property type="term" value="P:proteolysis"/>
    <property type="evidence" value="ECO:0007669"/>
    <property type="project" value="InterPro"/>
</dbReference>
<dbReference type="PANTHER" id="PTHR30023:SF0">
    <property type="entry name" value="PENICILLIN-SENSITIVE CARBOXYPEPTIDASE A"/>
    <property type="match status" value="1"/>
</dbReference>
<dbReference type="EMBL" id="DSPX01000255">
    <property type="protein sequence ID" value="HGG03732.1"/>
    <property type="molecule type" value="Genomic_DNA"/>
</dbReference>
<keyword evidence="4" id="KW-0645">Protease</keyword>
<feature type="region of interest" description="Disordered" evidence="3">
    <location>
        <begin position="410"/>
        <end position="446"/>
    </location>
</feature>
<evidence type="ECO:0000256" key="2">
    <source>
        <dbReference type="ARBA" id="ARBA00022801"/>
    </source>
</evidence>
<protein>
    <submittedName>
        <fullName evidence="4">D-alanyl-D-alanine carboxypeptidase</fullName>
    </submittedName>
</protein>
<evidence type="ECO:0000256" key="3">
    <source>
        <dbReference type="SAM" id="MobiDB-lite"/>
    </source>
</evidence>
<dbReference type="SUPFAM" id="SSF56601">
    <property type="entry name" value="beta-lactamase/transpeptidase-like"/>
    <property type="match status" value="1"/>
</dbReference>
<reference evidence="4" key="1">
    <citation type="journal article" date="2020" name="mSystems">
        <title>Genome- and Community-Level Interaction Insights into Carbon Utilization and Element Cycling Functions of Hydrothermarchaeota in Hydrothermal Sediment.</title>
        <authorList>
            <person name="Zhou Z."/>
            <person name="Liu Y."/>
            <person name="Xu W."/>
            <person name="Pan J."/>
            <person name="Luo Z.H."/>
            <person name="Li M."/>
        </authorList>
    </citation>
    <scope>NUCLEOTIDE SEQUENCE [LARGE SCALE GENOMIC DNA]</scope>
    <source>
        <strain evidence="4">SpSt-374</strain>
    </source>
</reference>
<evidence type="ECO:0000313" key="4">
    <source>
        <dbReference type="EMBL" id="HGG03732.1"/>
    </source>
</evidence>
<dbReference type="InterPro" id="IPR012338">
    <property type="entry name" value="Beta-lactam/transpept-like"/>
</dbReference>
<comment type="similarity">
    <text evidence="1">Belongs to the peptidase S13 family.</text>
</comment>
<dbReference type="InterPro" id="IPR000667">
    <property type="entry name" value="Peptidase_S13"/>
</dbReference>
<dbReference type="PANTHER" id="PTHR30023">
    <property type="entry name" value="D-ALANYL-D-ALANINE CARBOXYPEPTIDASE"/>
    <property type="match status" value="1"/>
</dbReference>
<feature type="compositionally biased region" description="Gly residues" evidence="3">
    <location>
        <begin position="436"/>
        <end position="446"/>
    </location>
</feature>
<organism evidence="4">
    <name type="scientific">Planktothricoides sp. SpSt-374</name>
    <dbReference type="NCBI Taxonomy" id="2282167"/>
    <lineage>
        <taxon>Bacteria</taxon>
        <taxon>Bacillati</taxon>
        <taxon>Cyanobacteriota</taxon>
        <taxon>Cyanophyceae</taxon>
        <taxon>Oscillatoriophycideae</taxon>
        <taxon>Oscillatoriales</taxon>
        <taxon>Oscillatoriaceae</taxon>
        <taxon>Planktothricoides</taxon>
    </lineage>
</organism>
<keyword evidence="2" id="KW-0378">Hydrolase</keyword>
<dbReference type="PRINTS" id="PR00922">
    <property type="entry name" value="DADACBPTASE3"/>
</dbReference>
<dbReference type="Pfam" id="PF02113">
    <property type="entry name" value="Peptidase_S13"/>
    <property type="match status" value="2"/>
</dbReference>
<gene>
    <name evidence="4" type="ORF">ENR15_24620</name>
</gene>
<dbReference type="Gene3D" id="3.40.710.10">
    <property type="entry name" value="DD-peptidase/beta-lactamase superfamily"/>
    <property type="match status" value="1"/>
</dbReference>
<name>A0A7C3VKL8_9CYAN</name>